<evidence type="ECO:0000256" key="4">
    <source>
        <dbReference type="ARBA" id="ARBA00023136"/>
    </source>
</evidence>
<proteinExistence type="predicted"/>
<keyword evidence="3" id="KW-1133">Transmembrane helix</keyword>
<evidence type="ECO:0000256" key="5">
    <source>
        <dbReference type="SAM" id="MobiDB-lite"/>
    </source>
</evidence>
<evidence type="ECO:0000313" key="8">
    <source>
        <dbReference type="Proteomes" id="UP001239522"/>
    </source>
</evidence>
<keyword evidence="4" id="KW-0472">Membrane</keyword>
<evidence type="ECO:0000259" key="6">
    <source>
        <dbReference type="Pfam" id="PF13515"/>
    </source>
</evidence>
<evidence type="ECO:0000256" key="1">
    <source>
        <dbReference type="ARBA" id="ARBA00004141"/>
    </source>
</evidence>
<keyword evidence="2" id="KW-0812">Transmembrane</keyword>
<protein>
    <submittedName>
        <fullName evidence="7">FUSC family protein</fullName>
    </submittedName>
</protein>
<feature type="domain" description="Integral membrane bound transporter" evidence="6">
    <location>
        <begin position="53"/>
        <end position="108"/>
    </location>
</feature>
<evidence type="ECO:0000256" key="3">
    <source>
        <dbReference type="ARBA" id="ARBA00022989"/>
    </source>
</evidence>
<comment type="subcellular location">
    <subcellularLocation>
        <location evidence="1">Membrane</location>
        <topology evidence="1">Multi-pass membrane protein</topology>
    </subcellularLocation>
</comment>
<dbReference type="Pfam" id="PF13515">
    <property type="entry name" value="FUSC_2"/>
    <property type="match status" value="1"/>
</dbReference>
<evidence type="ECO:0000256" key="2">
    <source>
        <dbReference type="ARBA" id="ARBA00022692"/>
    </source>
</evidence>
<evidence type="ECO:0000313" key="7">
    <source>
        <dbReference type="EMBL" id="WLQ37769.1"/>
    </source>
</evidence>
<dbReference type="Proteomes" id="UP001239522">
    <property type="component" value="Chromosome"/>
</dbReference>
<feature type="region of interest" description="Disordered" evidence="5">
    <location>
        <begin position="1"/>
        <end position="24"/>
    </location>
</feature>
<dbReference type="InterPro" id="IPR049453">
    <property type="entry name" value="Memb_transporter_dom"/>
</dbReference>
<accession>A0ABY9HUK7</accession>
<dbReference type="RefSeq" id="WP_306060253.1">
    <property type="nucleotide sequence ID" value="NZ_CP120997.1"/>
</dbReference>
<dbReference type="EMBL" id="CP120997">
    <property type="protein sequence ID" value="WLQ37769.1"/>
    <property type="molecule type" value="Genomic_DNA"/>
</dbReference>
<name>A0ABY9HUK7_9ACTN</name>
<gene>
    <name evidence="7" type="ORF">P8A18_31935</name>
</gene>
<organism evidence="7 8">
    <name type="scientific">Streptomyces castrisilvae</name>
    <dbReference type="NCBI Taxonomy" id="3033811"/>
    <lineage>
        <taxon>Bacteria</taxon>
        <taxon>Bacillati</taxon>
        <taxon>Actinomycetota</taxon>
        <taxon>Actinomycetes</taxon>
        <taxon>Kitasatosporales</taxon>
        <taxon>Streptomycetaceae</taxon>
        <taxon>Streptomyces</taxon>
    </lineage>
</organism>
<reference evidence="7 8" key="1">
    <citation type="submission" date="2023-03" db="EMBL/GenBank/DDBJ databases">
        <title>Isolation and description of six Streptomyces strains from soil environments, able to metabolize different microbial glucans.</title>
        <authorList>
            <person name="Widen T."/>
            <person name="Larsbrink J."/>
        </authorList>
    </citation>
    <scope>NUCLEOTIDE SEQUENCE [LARGE SCALE GENOMIC DNA]</scope>
    <source>
        <strain evidence="7 8">Mut1</strain>
    </source>
</reference>
<keyword evidence="8" id="KW-1185">Reference proteome</keyword>
<feature type="compositionally biased region" description="Pro residues" evidence="5">
    <location>
        <begin position="12"/>
        <end position="24"/>
    </location>
</feature>
<sequence>MLLRPGDDAPAVPAPPIGSLPGRPGPWYPIGHAVRGRSVEWFIAWRMCLAAGIAGIISQVAGVGHPYWAILTSTIVINQWTARVAATRRAAHRTAGTPLGVGVVRAVAGLAP</sequence>